<dbReference type="KEGG" id="mng:MNEG_3785"/>
<dbReference type="InterPro" id="IPR017441">
    <property type="entry name" value="Protein_kinase_ATP_BS"/>
</dbReference>
<evidence type="ECO:0000256" key="8">
    <source>
        <dbReference type="SAM" id="Phobius"/>
    </source>
</evidence>
<dbReference type="EMBL" id="KK100711">
    <property type="protein sequence ID" value="KIZ04181.1"/>
    <property type="molecule type" value="Genomic_DNA"/>
</dbReference>
<dbReference type="GO" id="GO:0005524">
    <property type="term" value="F:ATP binding"/>
    <property type="evidence" value="ECO:0007669"/>
    <property type="project" value="UniProtKB-UniRule"/>
</dbReference>
<keyword evidence="6" id="KW-0547">Nucleotide-binding</keyword>
<dbReference type="PROSITE" id="PS50839">
    <property type="entry name" value="CHASE"/>
    <property type="match status" value="1"/>
</dbReference>
<evidence type="ECO:0000256" key="3">
    <source>
        <dbReference type="ARBA" id="ARBA00022734"/>
    </source>
</evidence>
<dbReference type="Gene3D" id="3.30.450.350">
    <property type="entry name" value="CHASE domain"/>
    <property type="match status" value="1"/>
</dbReference>
<dbReference type="GO" id="GO:0030246">
    <property type="term" value="F:carbohydrate binding"/>
    <property type="evidence" value="ECO:0007669"/>
    <property type="project" value="UniProtKB-KW"/>
</dbReference>
<dbReference type="PROSITE" id="PS00107">
    <property type="entry name" value="PROTEIN_KINASE_ATP"/>
    <property type="match status" value="1"/>
</dbReference>
<dbReference type="Proteomes" id="UP000054498">
    <property type="component" value="Unassembled WGS sequence"/>
</dbReference>
<evidence type="ECO:0008006" key="13">
    <source>
        <dbReference type="Google" id="ProtNLM"/>
    </source>
</evidence>
<organism evidence="11 12">
    <name type="scientific">Monoraphidium neglectum</name>
    <dbReference type="NCBI Taxonomy" id="145388"/>
    <lineage>
        <taxon>Eukaryota</taxon>
        <taxon>Viridiplantae</taxon>
        <taxon>Chlorophyta</taxon>
        <taxon>core chlorophytes</taxon>
        <taxon>Chlorophyceae</taxon>
        <taxon>CS clade</taxon>
        <taxon>Sphaeropleales</taxon>
        <taxon>Selenastraceae</taxon>
        <taxon>Monoraphidium</taxon>
    </lineage>
</organism>
<dbReference type="InterPro" id="IPR042240">
    <property type="entry name" value="CHASE_sf"/>
</dbReference>
<evidence type="ECO:0000256" key="6">
    <source>
        <dbReference type="PROSITE-ProRule" id="PRU10141"/>
    </source>
</evidence>
<evidence type="ECO:0000259" key="9">
    <source>
        <dbReference type="PROSITE" id="PS50011"/>
    </source>
</evidence>
<feature type="compositionally biased region" description="Polar residues" evidence="7">
    <location>
        <begin position="28"/>
        <end position="39"/>
    </location>
</feature>
<dbReference type="SUPFAM" id="SSF56112">
    <property type="entry name" value="Protein kinase-like (PK-like)"/>
    <property type="match status" value="1"/>
</dbReference>
<keyword evidence="3" id="KW-0430">Lectin</keyword>
<dbReference type="Pfam" id="PF03924">
    <property type="entry name" value="CHASE"/>
    <property type="match status" value="1"/>
</dbReference>
<dbReference type="Pfam" id="PF00069">
    <property type="entry name" value="Pkinase"/>
    <property type="match status" value="1"/>
</dbReference>
<dbReference type="GO" id="GO:0016020">
    <property type="term" value="C:membrane"/>
    <property type="evidence" value="ECO:0007669"/>
    <property type="project" value="UniProtKB-SubCell"/>
</dbReference>
<dbReference type="PANTHER" id="PTHR33589">
    <property type="entry name" value="OS11G0524900 PROTEIN"/>
    <property type="match status" value="1"/>
</dbReference>
<sequence>MPDTSQSKPRTREELQQELADMLAARPSQANGSISSGGDRTTPRPGADLAKAADTSRESASDLMQLPLVKPPVAPPGNCSISQGARSWVADVARQQGTGDGKGRPRRLQIDVKGITHVLRRHPSTWISALAVAVVLAGAGVAGVMAAAMAETRHRYEAAQGFADNAAVGFEVQLQQMMAPMLALAAFIHDNPNYPHLAARFDKIAKELLAALPDPEAVASLQATPQAVVRSFYPIAGNEAAMGHDLLRDPERRQAALETIQRGALTLQGPMMLKQGFIGVVPRLPIFIENVTDPNERFGAPDQSYNCSICYNEEAKRLFWGFCSCIVNFESVIKGTDSRLRSLAQQGYEYAMFAPQPNGTMFRFATSAQPPPPPPASVAATIHVPNSNWTLLASPSQGWVPSWRDPMIATAAIASALIGLLVGAVLVSRRQQGWLLAEMRSTNVALADEKERMDVLLARQYNLISCVLESGGMAGLPGGKGRTLQEKTLARIEDMRRSIGVATSTSGADELQLAELVGEGTFGKVYKGVWRGSTVAIKTMVLPAKMSGAEKRERMAIMEAAISSAMNHPNIVQTYTYTIRPTTSSNVPAGM</sequence>
<dbReference type="InterPro" id="IPR011009">
    <property type="entry name" value="Kinase-like_dom_sf"/>
</dbReference>
<dbReference type="PROSITE" id="PS50011">
    <property type="entry name" value="PROTEIN_KINASE_DOM"/>
    <property type="match status" value="1"/>
</dbReference>
<feature type="domain" description="CHASE" evidence="10">
    <location>
        <begin position="225"/>
        <end position="344"/>
    </location>
</feature>
<feature type="non-terminal residue" evidence="11">
    <location>
        <position position="591"/>
    </location>
</feature>
<evidence type="ECO:0000256" key="2">
    <source>
        <dbReference type="ARBA" id="ARBA00022692"/>
    </source>
</evidence>
<feature type="domain" description="Protein kinase" evidence="9">
    <location>
        <begin position="511"/>
        <end position="591"/>
    </location>
</feature>
<feature type="region of interest" description="Disordered" evidence="7">
    <location>
        <begin position="1"/>
        <end position="61"/>
    </location>
</feature>
<dbReference type="InterPro" id="IPR052321">
    <property type="entry name" value="PolyBind_ProtTraffic"/>
</dbReference>
<feature type="transmembrane region" description="Helical" evidence="8">
    <location>
        <begin position="126"/>
        <end position="150"/>
    </location>
</feature>
<comment type="subcellular location">
    <subcellularLocation>
        <location evidence="1">Membrane</location>
    </subcellularLocation>
</comment>
<evidence type="ECO:0000256" key="1">
    <source>
        <dbReference type="ARBA" id="ARBA00004370"/>
    </source>
</evidence>
<protein>
    <recommendedName>
        <fullName evidence="13">Protein kinase domain-containing protein</fullName>
    </recommendedName>
</protein>
<dbReference type="GeneID" id="25736663"/>
<dbReference type="InterPro" id="IPR000719">
    <property type="entry name" value="Prot_kinase_dom"/>
</dbReference>
<dbReference type="RefSeq" id="XP_013903200.1">
    <property type="nucleotide sequence ID" value="XM_014047746.1"/>
</dbReference>
<reference evidence="11 12" key="1">
    <citation type="journal article" date="2013" name="BMC Genomics">
        <title>Reconstruction of the lipid metabolism for the microalga Monoraphidium neglectum from its genome sequence reveals characteristics suitable for biofuel production.</title>
        <authorList>
            <person name="Bogen C."/>
            <person name="Al-Dilaimi A."/>
            <person name="Albersmeier A."/>
            <person name="Wichmann J."/>
            <person name="Grundmann M."/>
            <person name="Rupp O."/>
            <person name="Lauersen K.J."/>
            <person name="Blifernez-Klassen O."/>
            <person name="Kalinowski J."/>
            <person name="Goesmann A."/>
            <person name="Mussgnug J.H."/>
            <person name="Kruse O."/>
        </authorList>
    </citation>
    <scope>NUCLEOTIDE SEQUENCE [LARGE SCALE GENOMIC DNA]</scope>
    <source>
        <strain evidence="11 12">SAG 48.87</strain>
    </source>
</reference>
<feature type="binding site" evidence="6">
    <location>
        <position position="545"/>
    </location>
    <ligand>
        <name>ATP</name>
        <dbReference type="ChEBI" id="CHEBI:30616"/>
    </ligand>
</feature>
<name>A0A0D2NGQ5_9CHLO</name>
<dbReference type="PANTHER" id="PTHR33589:SF3">
    <property type="entry name" value="ZYMOGEN GRANULE MEMBRANE PROTEIN 16-LIKE"/>
    <property type="match status" value="1"/>
</dbReference>
<evidence type="ECO:0000313" key="11">
    <source>
        <dbReference type="EMBL" id="KIZ04181.1"/>
    </source>
</evidence>
<dbReference type="AlphaFoldDB" id="A0A0D2NGQ5"/>
<dbReference type="STRING" id="145388.A0A0D2NGQ5"/>
<keyword evidence="2 8" id="KW-0812">Transmembrane</keyword>
<keyword evidence="5 8" id="KW-0472">Membrane</keyword>
<dbReference type="Gene3D" id="3.30.200.20">
    <property type="entry name" value="Phosphorylase Kinase, domain 1"/>
    <property type="match status" value="1"/>
</dbReference>
<dbReference type="SMART" id="SM01079">
    <property type="entry name" value="CHASE"/>
    <property type="match status" value="1"/>
</dbReference>
<evidence type="ECO:0000256" key="7">
    <source>
        <dbReference type="SAM" id="MobiDB-lite"/>
    </source>
</evidence>
<keyword evidence="4 8" id="KW-1133">Transmembrane helix</keyword>
<dbReference type="GO" id="GO:0004672">
    <property type="term" value="F:protein kinase activity"/>
    <property type="evidence" value="ECO:0007669"/>
    <property type="project" value="InterPro"/>
</dbReference>
<dbReference type="GO" id="GO:0007165">
    <property type="term" value="P:signal transduction"/>
    <property type="evidence" value="ECO:0007669"/>
    <property type="project" value="UniProtKB-ARBA"/>
</dbReference>
<evidence type="ECO:0000256" key="4">
    <source>
        <dbReference type="ARBA" id="ARBA00022989"/>
    </source>
</evidence>
<gene>
    <name evidence="11" type="ORF">MNEG_3785</name>
</gene>
<evidence type="ECO:0000259" key="10">
    <source>
        <dbReference type="PROSITE" id="PS50839"/>
    </source>
</evidence>
<dbReference type="InterPro" id="IPR006189">
    <property type="entry name" value="CHASE_dom"/>
</dbReference>
<keyword evidence="12" id="KW-1185">Reference proteome</keyword>
<proteinExistence type="predicted"/>
<dbReference type="OrthoDB" id="540454at2759"/>
<evidence type="ECO:0000313" key="12">
    <source>
        <dbReference type="Proteomes" id="UP000054498"/>
    </source>
</evidence>
<accession>A0A0D2NGQ5</accession>
<keyword evidence="6" id="KW-0067">ATP-binding</keyword>
<evidence type="ECO:0000256" key="5">
    <source>
        <dbReference type="ARBA" id="ARBA00023136"/>
    </source>
</evidence>